<keyword evidence="8" id="KW-1185">Reference proteome</keyword>
<gene>
    <name evidence="7" type="primary">xdhC1</name>
    <name evidence="7" type="ORF">GCM10011398_18050</name>
</gene>
<dbReference type="InterPro" id="IPR036884">
    <property type="entry name" value="2Fe-2S-bd_dom_sf"/>
</dbReference>
<keyword evidence="4" id="KW-0408">Iron</keyword>
<keyword evidence="5" id="KW-0411">Iron-sulfur</keyword>
<dbReference type="EMBL" id="BMFR01000006">
    <property type="protein sequence ID" value="GGG73902.1"/>
    <property type="molecule type" value="Genomic_DNA"/>
</dbReference>
<reference evidence="7" key="2">
    <citation type="submission" date="2020-09" db="EMBL/GenBank/DDBJ databases">
        <authorList>
            <person name="Sun Q."/>
            <person name="Zhou Y."/>
        </authorList>
    </citation>
    <scope>NUCLEOTIDE SEQUENCE</scope>
    <source>
        <strain evidence="7">CGMCC 1.12754</strain>
    </source>
</reference>
<proteinExistence type="predicted"/>
<dbReference type="InterPro" id="IPR051452">
    <property type="entry name" value="Diverse_Oxidoreductases"/>
</dbReference>
<dbReference type="AlphaFoldDB" id="A0A917M3Y0"/>
<comment type="caution">
    <text evidence="7">The sequence shown here is derived from an EMBL/GenBank/DDBJ whole genome shotgun (WGS) entry which is preliminary data.</text>
</comment>
<dbReference type="InterPro" id="IPR036010">
    <property type="entry name" value="2Fe-2S_ferredoxin-like_sf"/>
</dbReference>
<dbReference type="Proteomes" id="UP000622860">
    <property type="component" value="Unassembled WGS sequence"/>
</dbReference>
<organism evidence="7 8">
    <name type="scientific">Virgibacillus oceani</name>
    <dbReference type="NCBI Taxonomy" id="1479511"/>
    <lineage>
        <taxon>Bacteria</taxon>
        <taxon>Bacillati</taxon>
        <taxon>Bacillota</taxon>
        <taxon>Bacilli</taxon>
        <taxon>Bacillales</taxon>
        <taxon>Bacillaceae</taxon>
        <taxon>Virgibacillus</taxon>
    </lineage>
</organism>
<dbReference type="Gene3D" id="1.10.150.120">
    <property type="entry name" value="[2Fe-2S]-binding domain"/>
    <property type="match status" value="1"/>
</dbReference>
<protein>
    <submittedName>
        <fullName evidence="7">(2Fe-2S)-binding protein</fullName>
    </submittedName>
</protein>
<dbReference type="InterPro" id="IPR001041">
    <property type="entry name" value="2Fe-2S_ferredoxin-type"/>
</dbReference>
<dbReference type="GO" id="GO:0046872">
    <property type="term" value="F:metal ion binding"/>
    <property type="evidence" value="ECO:0007669"/>
    <property type="project" value="UniProtKB-KW"/>
</dbReference>
<evidence type="ECO:0000256" key="1">
    <source>
        <dbReference type="ARBA" id="ARBA00022714"/>
    </source>
</evidence>
<dbReference type="Pfam" id="PF01799">
    <property type="entry name" value="Fer2_2"/>
    <property type="match status" value="1"/>
</dbReference>
<dbReference type="Pfam" id="PF00111">
    <property type="entry name" value="Fer2"/>
    <property type="match status" value="1"/>
</dbReference>
<dbReference type="CDD" id="cd00207">
    <property type="entry name" value="fer2"/>
    <property type="match status" value="1"/>
</dbReference>
<evidence type="ECO:0000256" key="2">
    <source>
        <dbReference type="ARBA" id="ARBA00022723"/>
    </source>
</evidence>
<dbReference type="InterPro" id="IPR012675">
    <property type="entry name" value="Beta-grasp_dom_sf"/>
</dbReference>
<keyword evidence="1" id="KW-0001">2Fe-2S</keyword>
<accession>A0A917M3Y0</accession>
<evidence type="ECO:0000313" key="8">
    <source>
        <dbReference type="Proteomes" id="UP000622860"/>
    </source>
</evidence>
<dbReference type="PANTHER" id="PTHR44379">
    <property type="entry name" value="OXIDOREDUCTASE WITH IRON-SULFUR SUBUNIT"/>
    <property type="match status" value="1"/>
</dbReference>
<dbReference type="PROSITE" id="PS00197">
    <property type="entry name" value="2FE2S_FER_1"/>
    <property type="match status" value="1"/>
</dbReference>
<dbReference type="PANTHER" id="PTHR44379:SF7">
    <property type="entry name" value="XANTHINE DEHYDROGENASE SUBUNIT E-RELATED"/>
    <property type="match status" value="1"/>
</dbReference>
<evidence type="ECO:0000259" key="6">
    <source>
        <dbReference type="PROSITE" id="PS51085"/>
    </source>
</evidence>
<sequence>MIQNMQAGQLISLAINDQVKEAYVRNSDTLLYTLREQFGLVGAKPGCNNGDCGSCTVLVDGIPINSCHILSVEAVGHKITTIEGLTDSTIQQAFIGNWAIQCGYCTPGYILNIYALIQTYPDADDAMINEWLESNICRCTGYQEIKEAVKNTLIARKINE</sequence>
<keyword evidence="2" id="KW-0479">Metal-binding</keyword>
<keyword evidence="3" id="KW-0560">Oxidoreductase</keyword>
<evidence type="ECO:0000313" key="7">
    <source>
        <dbReference type="EMBL" id="GGG73902.1"/>
    </source>
</evidence>
<dbReference type="GO" id="GO:0016491">
    <property type="term" value="F:oxidoreductase activity"/>
    <property type="evidence" value="ECO:0007669"/>
    <property type="project" value="UniProtKB-KW"/>
</dbReference>
<dbReference type="InterPro" id="IPR002888">
    <property type="entry name" value="2Fe-2S-bd"/>
</dbReference>
<feature type="domain" description="2Fe-2S ferredoxin-type" evidence="6">
    <location>
        <begin position="9"/>
        <end position="85"/>
    </location>
</feature>
<evidence type="ECO:0000256" key="5">
    <source>
        <dbReference type="ARBA" id="ARBA00023014"/>
    </source>
</evidence>
<dbReference type="SUPFAM" id="SSF47741">
    <property type="entry name" value="CO dehydrogenase ISP C-domain like"/>
    <property type="match status" value="1"/>
</dbReference>
<dbReference type="Gene3D" id="3.10.20.30">
    <property type="match status" value="1"/>
</dbReference>
<reference evidence="7" key="1">
    <citation type="journal article" date="2014" name="Int. J. Syst. Evol. Microbiol.">
        <title>Complete genome sequence of Corynebacterium casei LMG S-19264T (=DSM 44701T), isolated from a smear-ripened cheese.</title>
        <authorList>
            <consortium name="US DOE Joint Genome Institute (JGI-PGF)"/>
            <person name="Walter F."/>
            <person name="Albersmeier A."/>
            <person name="Kalinowski J."/>
            <person name="Ruckert C."/>
        </authorList>
    </citation>
    <scope>NUCLEOTIDE SEQUENCE</scope>
    <source>
        <strain evidence="7">CGMCC 1.12754</strain>
    </source>
</reference>
<dbReference type="GO" id="GO:0051537">
    <property type="term" value="F:2 iron, 2 sulfur cluster binding"/>
    <property type="evidence" value="ECO:0007669"/>
    <property type="project" value="UniProtKB-KW"/>
</dbReference>
<name>A0A917M3Y0_9BACI</name>
<evidence type="ECO:0000256" key="3">
    <source>
        <dbReference type="ARBA" id="ARBA00023002"/>
    </source>
</evidence>
<dbReference type="InterPro" id="IPR006058">
    <property type="entry name" value="2Fe2S_fd_BS"/>
</dbReference>
<evidence type="ECO:0000256" key="4">
    <source>
        <dbReference type="ARBA" id="ARBA00023004"/>
    </source>
</evidence>
<dbReference type="SUPFAM" id="SSF54292">
    <property type="entry name" value="2Fe-2S ferredoxin-like"/>
    <property type="match status" value="1"/>
</dbReference>
<dbReference type="PROSITE" id="PS51085">
    <property type="entry name" value="2FE2S_FER_2"/>
    <property type="match status" value="1"/>
</dbReference>